<feature type="chain" id="PRO_5039389053" evidence="2">
    <location>
        <begin position="21"/>
        <end position="635"/>
    </location>
</feature>
<evidence type="ECO:0000256" key="2">
    <source>
        <dbReference type="SAM" id="SignalP"/>
    </source>
</evidence>
<gene>
    <name evidence="3" type="ORF">H9804_08665</name>
</gene>
<feature type="compositionally biased region" description="Basic and acidic residues" evidence="1">
    <location>
        <begin position="106"/>
        <end position="123"/>
    </location>
</feature>
<reference evidence="3" key="1">
    <citation type="journal article" date="2021" name="PeerJ">
        <title>Extensive microbial diversity within the chicken gut microbiome revealed by metagenomics and culture.</title>
        <authorList>
            <person name="Gilroy R."/>
            <person name="Ravi A."/>
            <person name="Getino M."/>
            <person name="Pursley I."/>
            <person name="Horton D.L."/>
            <person name="Alikhan N.F."/>
            <person name="Baker D."/>
            <person name="Gharbi K."/>
            <person name="Hall N."/>
            <person name="Watson M."/>
            <person name="Adriaenssens E.M."/>
            <person name="Foster-Nyarko E."/>
            <person name="Jarju S."/>
            <person name="Secka A."/>
            <person name="Antonio M."/>
            <person name="Oren A."/>
            <person name="Chaudhuri R.R."/>
            <person name="La Ragione R."/>
            <person name="Hildebrand F."/>
            <person name="Pallen M.J."/>
        </authorList>
    </citation>
    <scope>NUCLEOTIDE SEQUENCE</scope>
    <source>
        <strain evidence="3">ChiW4-1371</strain>
    </source>
</reference>
<feature type="region of interest" description="Disordered" evidence="1">
    <location>
        <begin position="24"/>
        <end position="183"/>
    </location>
</feature>
<dbReference type="Proteomes" id="UP000824176">
    <property type="component" value="Unassembled WGS sequence"/>
</dbReference>
<organism evidence="3 4">
    <name type="scientific">Candidatus Mucispirillum faecigallinarum</name>
    <dbReference type="NCBI Taxonomy" id="2838699"/>
    <lineage>
        <taxon>Bacteria</taxon>
        <taxon>Pseudomonadati</taxon>
        <taxon>Deferribacterota</taxon>
        <taxon>Deferribacteres</taxon>
        <taxon>Deferribacterales</taxon>
        <taxon>Mucispirillaceae</taxon>
        <taxon>Mucispirillum</taxon>
    </lineage>
</organism>
<reference evidence="3" key="2">
    <citation type="submission" date="2021-04" db="EMBL/GenBank/DDBJ databases">
        <authorList>
            <person name="Gilroy R."/>
        </authorList>
    </citation>
    <scope>NUCLEOTIDE SEQUENCE</scope>
    <source>
        <strain evidence="3">ChiW4-1371</strain>
    </source>
</reference>
<name>A0A9D2KCD0_9BACT</name>
<evidence type="ECO:0000313" key="4">
    <source>
        <dbReference type="Proteomes" id="UP000824176"/>
    </source>
</evidence>
<evidence type="ECO:0000256" key="1">
    <source>
        <dbReference type="SAM" id="MobiDB-lite"/>
    </source>
</evidence>
<protein>
    <submittedName>
        <fullName evidence="3">MSCRAMM family adhesin SdrC</fullName>
    </submittedName>
</protein>
<feature type="signal peptide" evidence="2">
    <location>
        <begin position="1"/>
        <end position="20"/>
    </location>
</feature>
<feature type="compositionally biased region" description="Polar residues" evidence="1">
    <location>
        <begin position="127"/>
        <end position="143"/>
    </location>
</feature>
<feature type="compositionally biased region" description="Low complexity" evidence="1">
    <location>
        <begin position="93"/>
        <end position="105"/>
    </location>
</feature>
<comment type="caution">
    <text evidence="3">The sequence shown here is derived from an EMBL/GenBank/DDBJ whole genome shotgun (WGS) entry which is preliminary data.</text>
</comment>
<dbReference type="AlphaFoldDB" id="A0A9D2KCD0"/>
<accession>A0A9D2KCD0</accession>
<dbReference type="PROSITE" id="PS51257">
    <property type="entry name" value="PROKAR_LIPOPROTEIN"/>
    <property type="match status" value="1"/>
</dbReference>
<sequence>MKKLILLVSCIFLLFGCAIESSDNNQSAVNSGLNENNNSSNPSGNNGGSSGDSSISGIETGDTGGINSGSINQGDTNTDGENTDEQNTDTDSENTNNPNTDTSSDNTDKPNTDTDSDNTDKPNTDTGSGSTDKPDTDTGSGSTDKPDTDTGSDNTDNTNTDNQQTNNKDNETNQDDTNEGSLENNKTNYILYSIASHIPQTPTDTLPANVTYSLTGSTASNLTMQKYIEDNALFDNDNVSRNIIKSQININNIVKEKNIKPISKNNNALYKTLPNTINTGTKWNNVWVMDVTTSQQYLTNATCIYVSDNVYYFLDDRVSTASIDINRVKEIDEKFAAAYQKVHEKCGHENDVDANGKIVFLFTPIGSNVLGFFYTADKYSDASILSSGVRSNESDMMYIESDYLQKNISWELNKDSLLSTLTHEFHHMALFDVRLNAGKEPFMDYWINEGLSTLTAYYTGYPATMRDHLLNFFAYELDKPLVNNTQDLSYGYSYLFMRYFYYRFGDTGIQKLINSQYLGYQAVEEASGMNFNNLYKDFLKMILVTGRNVTDDPIYNVPEFNNKENTQEYLSSYISLAEMLDIFIDTPPFTDIYTTYTGYVKQNAVPYTFQYKKWLTTPDNLTLQGTNTTVFYSQF</sequence>
<dbReference type="EMBL" id="DXAQ01000128">
    <property type="protein sequence ID" value="HIZ90006.1"/>
    <property type="molecule type" value="Genomic_DNA"/>
</dbReference>
<feature type="compositionally biased region" description="Acidic residues" evidence="1">
    <location>
        <begin position="81"/>
        <end position="92"/>
    </location>
</feature>
<evidence type="ECO:0000313" key="3">
    <source>
        <dbReference type="EMBL" id="HIZ90006.1"/>
    </source>
</evidence>
<keyword evidence="2" id="KW-0732">Signal</keyword>
<proteinExistence type="predicted"/>
<feature type="compositionally biased region" description="Low complexity" evidence="1">
    <location>
        <begin position="30"/>
        <end position="44"/>
    </location>
</feature>
<feature type="compositionally biased region" description="Low complexity" evidence="1">
    <location>
        <begin position="149"/>
        <end position="167"/>
    </location>
</feature>